<dbReference type="Gene3D" id="3.30.160.60">
    <property type="entry name" value="Classic Zinc Finger"/>
    <property type="match status" value="1"/>
</dbReference>
<dbReference type="PROSITE" id="PS50157">
    <property type="entry name" value="ZINC_FINGER_C2H2_2"/>
    <property type="match status" value="1"/>
</dbReference>
<organism evidence="2">
    <name type="scientific">viral metagenome</name>
    <dbReference type="NCBI Taxonomy" id="1070528"/>
    <lineage>
        <taxon>unclassified sequences</taxon>
        <taxon>metagenomes</taxon>
        <taxon>organismal metagenomes</taxon>
    </lineage>
</organism>
<dbReference type="EMBL" id="MN738782">
    <property type="protein sequence ID" value="QHS84341.1"/>
    <property type="molecule type" value="Genomic_DNA"/>
</dbReference>
<reference evidence="2" key="1">
    <citation type="journal article" date="2020" name="Nature">
        <title>Giant virus diversity and host interactions through global metagenomics.</title>
        <authorList>
            <person name="Schulz F."/>
            <person name="Roux S."/>
            <person name="Paez-Espino D."/>
            <person name="Jungbluth S."/>
            <person name="Walsh D.A."/>
            <person name="Denef V.J."/>
            <person name="McMahon K.D."/>
            <person name="Konstantinidis K.T."/>
            <person name="Eloe-Fadrosh E.A."/>
            <person name="Kyrpides N.C."/>
            <person name="Woyke T."/>
        </authorList>
    </citation>
    <scope>NUCLEOTIDE SEQUENCE</scope>
    <source>
        <strain evidence="2">GVMAG-S-ERX555965-48</strain>
    </source>
</reference>
<sequence>MELKSRKKSPQKFHCVCCDYYTSKKSDFDKHILTRKHLMELNGINWKSKSREFICKCCNRSYKTQSGLWKHEKKCQSQTEEIEKVQQPNQNNLQDVIVSLVQENKEMRQLIVQQQQSYKEQLDSLIPNIGNNNNNKFNLNIFLNEHCKDALNLMEFVNNLPIQMDDLEKTGKLGYINGMTSIILNGLKELEFNKRPLHCSDLKRETIYIKDNNTWEKDNEEKDKLKKAISCIKRRNLQQLPEWMEQHPKCASTGSKENEDYLQIVSNSMITDDSKESKILVKEIMKTVVIDK</sequence>
<proteinExistence type="predicted"/>
<accession>A0A6C0AYN0</accession>
<evidence type="ECO:0000259" key="1">
    <source>
        <dbReference type="PROSITE" id="PS50157"/>
    </source>
</evidence>
<protein>
    <recommendedName>
        <fullName evidence="1">C2H2-type domain-containing protein</fullName>
    </recommendedName>
</protein>
<evidence type="ECO:0000313" key="2">
    <source>
        <dbReference type="EMBL" id="QHS84341.1"/>
    </source>
</evidence>
<feature type="domain" description="C2H2-type" evidence="1">
    <location>
        <begin position="53"/>
        <end position="83"/>
    </location>
</feature>
<name>A0A6C0AYN0_9ZZZZ</name>
<dbReference type="InterPro" id="IPR013087">
    <property type="entry name" value="Znf_C2H2_type"/>
</dbReference>
<dbReference type="AlphaFoldDB" id="A0A6C0AYN0"/>